<feature type="transmembrane region" description="Helical" evidence="8">
    <location>
        <begin position="1410"/>
        <end position="1432"/>
    </location>
</feature>
<dbReference type="PROSITE" id="PS50156">
    <property type="entry name" value="SSD"/>
    <property type="match status" value="1"/>
</dbReference>
<feature type="transmembrane region" description="Helical" evidence="8">
    <location>
        <begin position="495"/>
        <end position="513"/>
    </location>
</feature>
<evidence type="ECO:0000313" key="10">
    <source>
        <dbReference type="EMBL" id="KAF4328323.1"/>
    </source>
</evidence>
<reference evidence="11 12" key="1">
    <citation type="submission" date="2017-11" db="EMBL/GenBank/DDBJ databases">
        <title>Plasmodium falciparum NF54 genome assembly.</title>
        <authorList>
            <person name="Bryant J.M."/>
            <person name="Baumgarten S."/>
            <person name="Scheidig-Benatar C."/>
            <person name="Scherf A."/>
        </authorList>
    </citation>
    <scope>NUCLEOTIDE SEQUENCE [LARGE SCALE GENOMIC DNA]</scope>
    <source>
        <strain evidence="11">NF54</strain>
    </source>
</reference>
<comment type="subcellular location">
    <subcellularLocation>
        <location evidence="1">Membrane</location>
        <topology evidence="1">Multi-pass membrane protein</topology>
    </subcellularLocation>
</comment>
<feature type="domain" description="SSD" evidence="9">
    <location>
        <begin position="494"/>
        <end position="653"/>
    </location>
</feature>
<feature type="transmembrane region" description="Helical" evidence="8">
    <location>
        <begin position="1080"/>
        <end position="1100"/>
    </location>
</feature>
<keyword evidence="6" id="KW-0325">Glycoprotein</keyword>
<dbReference type="EMBL" id="NYMT01000005">
    <property type="protein sequence ID" value="PKC48083.1"/>
    <property type="molecule type" value="Genomic_DNA"/>
</dbReference>
<feature type="transmembrane region" description="Helical" evidence="8">
    <location>
        <begin position="37"/>
        <end position="56"/>
    </location>
</feature>
<keyword evidence="5 8" id="KW-0472">Membrane</keyword>
<evidence type="ECO:0000313" key="11">
    <source>
        <dbReference type="EMBL" id="PKC48083.1"/>
    </source>
</evidence>
<feature type="transmembrane region" description="Helical" evidence="8">
    <location>
        <begin position="600"/>
        <end position="623"/>
    </location>
</feature>
<feature type="region of interest" description="Disordered" evidence="7">
    <location>
        <begin position="183"/>
        <end position="264"/>
    </location>
</feature>
<feature type="transmembrane region" description="Helical" evidence="8">
    <location>
        <begin position="1342"/>
        <end position="1366"/>
    </location>
</feature>
<evidence type="ECO:0000256" key="7">
    <source>
        <dbReference type="SAM" id="MobiDB-lite"/>
    </source>
</evidence>
<proteinExistence type="inferred from homology"/>
<feature type="compositionally biased region" description="Basic and acidic residues" evidence="7">
    <location>
        <begin position="686"/>
        <end position="704"/>
    </location>
</feature>
<comment type="caution">
    <text evidence="11">The sequence shown here is derived from an EMBL/GenBank/DDBJ whole genome shotgun (WGS) entry which is preliminary data.</text>
</comment>
<feature type="transmembrane region" description="Helical" evidence="8">
    <location>
        <begin position="629"/>
        <end position="653"/>
    </location>
</feature>
<name>A0A2I0BXZ8_PLAFO</name>
<dbReference type="PANTHER" id="PTHR10796:SF92">
    <property type="entry name" value="PATCHED-RELATED, ISOFORM A"/>
    <property type="match status" value="1"/>
</dbReference>
<evidence type="ECO:0000256" key="8">
    <source>
        <dbReference type="SAM" id="Phobius"/>
    </source>
</evidence>
<protein>
    <submittedName>
        <fullName evidence="11">Lipid/sterol:H+ symporter</fullName>
    </submittedName>
</protein>
<dbReference type="Proteomes" id="UP000232684">
    <property type="component" value="Unassembled WGS sequence"/>
</dbReference>
<dbReference type="InterPro" id="IPR003392">
    <property type="entry name" value="PTHD_SSD"/>
</dbReference>
<feature type="compositionally biased region" description="Acidic residues" evidence="7">
    <location>
        <begin position="240"/>
        <end position="259"/>
    </location>
</feature>
<evidence type="ECO:0000256" key="5">
    <source>
        <dbReference type="ARBA" id="ARBA00023136"/>
    </source>
</evidence>
<evidence type="ECO:0000256" key="3">
    <source>
        <dbReference type="ARBA" id="ARBA00022692"/>
    </source>
</evidence>
<dbReference type="SUPFAM" id="SSF82866">
    <property type="entry name" value="Multidrug efflux transporter AcrB transmembrane domain"/>
    <property type="match status" value="2"/>
</dbReference>
<dbReference type="SMR" id="A0A2I0BXZ8"/>
<feature type="compositionally biased region" description="Acidic residues" evidence="7">
    <location>
        <begin position="212"/>
        <end position="233"/>
    </location>
</feature>
<keyword evidence="3 8" id="KW-0812">Transmembrane</keyword>
<dbReference type="Proteomes" id="UP000754359">
    <property type="component" value="Unassembled WGS sequence"/>
</dbReference>
<dbReference type="GO" id="GO:0016020">
    <property type="term" value="C:membrane"/>
    <property type="evidence" value="ECO:0007669"/>
    <property type="project" value="UniProtKB-SubCell"/>
</dbReference>
<evidence type="ECO:0000313" key="12">
    <source>
        <dbReference type="Proteomes" id="UP000232684"/>
    </source>
</evidence>
<evidence type="ECO:0000256" key="6">
    <source>
        <dbReference type="ARBA" id="ARBA00023180"/>
    </source>
</evidence>
<organism evidence="11 12">
    <name type="scientific">Plasmodium falciparum (isolate NF54)</name>
    <dbReference type="NCBI Taxonomy" id="5843"/>
    <lineage>
        <taxon>Eukaryota</taxon>
        <taxon>Sar</taxon>
        <taxon>Alveolata</taxon>
        <taxon>Apicomplexa</taxon>
        <taxon>Aconoidasida</taxon>
        <taxon>Haemosporida</taxon>
        <taxon>Plasmodiidae</taxon>
        <taxon>Plasmodium</taxon>
        <taxon>Plasmodium (Laverania)</taxon>
    </lineage>
</organism>
<evidence type="ECO:0000256" key="2">
    <source>
        <dbReference type="ARBA" id="ARBA00005585"/>
    </source>
</evidence>
<sequence length="1470" mass="170301">MFVKNFIHKLKELKQKSLDKFANLLYDYGGYVYDRPCTFIICSLICCLLLTCGFYFKEHEKDIYKLYSISNSYAYETNETINDFFYKSRRCFILVESNVNLLKPKILRELQKFEEGTKDIEVDLSEINECKTNSELPPEQSHVAKELYKTLIQRSEENLKSGKINGSLFDYSDLDENGKSVLSLAGKENNDDTLIEGDNKNDEETSANNNNNEDDNNEDDNNEDDNNEDDNNENDNNNNNEDDNNNDDDDDEDNEEEDEEKQKSLREKLYRKIYEMLKKKKENIVLDENNPNVNFTDYKDDVFYPYQYIPPMLIKADRCKLQNVFGDKNLNIDLREASDGLKKQITYTLEDICEKKYGDCNFSSLFLYYEKGNGYIDYPIKVDNLDFYVNRRTYKEMMFKGILGNMVYEKSGSKYIIKSANAIMTVIPLLNSHTYEPYALAYEKKLIDYVRFYNLDDIIQDEETNDDNDPFIRFHVFTDRSLEDEVDRISKIDNLTRLLLLIGVLLIFMYALFNNVTSVLYRSKPLCAVMGIFCGFLGFLSGSGFLYFLGVKSVPPAETVPFLVIGVGVDDVFVILNSYSLLFMVKDNKKRIQMCLKDSALAITVTTLTNIIAFLISAISPFYSICAFSLFTASSLFFGYLMVLTFLLSFLCIEAKLEKKKRNIFTGTFHLFRSIFMKSSKKNKKENKENNIHDDGDNDNDEKKKDLSLEVKNNEDDYENISIYEWIHNLYLFEESINKKKKNAALVYASNNGMSSNLNNVNEDGFPNPSKIVSMEDVKKRNIKKDDAYINKEDEEGGGYYNKDDNKKKDILGKKQKKNNNNVTLVSKKGEDNELDVYYENLDEKTNDKYKMNNIKSSKLKYDNDKKDGAIINNRPSSDEEYKEEKDKNKINILNDVFNDITIKPNENILLDRGDVIKSSGYDSSYNDLQSSSLPNPSSNEVLNKTTMVYNETDLKDNKKEIKSSKKNVKDIKKSDMIHDDTYDIINSNNKNILLSSNEINNNSNNTNKFNNNSTELATKDTQQFINGHDKNIYLLSSHDNALFYKYIYEEPKGNIGKYFRSLVKNYYVPFLSSRFGKTIVYIMFTIIIAMSIYGCTLMKKGIKYDKAFPVDSYVRRFTTAKIKYFPDFGDFIEVYYFDKHFINKYRGLEKNTKEAASSFLYSDLTDRQIMNSPKINKNVHWENTNLQEELINMHNTLESQEFVTSVANGFTFFLNKNKSSLRKENPQEFYEIFANWLKKDFVGNLFKNDFVFLNGKLVAWRFHYFQKNVDDSEISSKWLKACKQITKLENHNVQMVCFHLSSIFNETDESIIEVTLINLGITILTILVVTAYIIKGFYSCVIIALIIFLIDLCIFGFMCLCGITMNIISMVILVLSVGFSIDHTSHIVQAFSHSMGRTRDEKMKESLHLMIGPVLHSGLSTWFVISTLFFSNKDFTVIFFQTLSLVLFFSITFSSMFLPVLLSSFGPLH</sequence>
<accession>A0A2I0BXZ8</accession>
<keyword evidence="4 8" id="KW-1133">Transmembrane helix</keyword>
<dbReference type="PANTHER" id="PTHR10796">
    <property type="entry name" value="PATCHED-RELATED"/>
    <property type="match status" value="1"/>
</dbReference>
<evidence type="ECO:0000259" key="9">
    <source>
        <dbReference type="PROSITE" id="PS50156"/>
    </source>
</evidence>
<dbReference type="InterPro" id="IPR051697">
    <property type="entry name" value="Patched_domain-protein"/>
</dbReference>
<feature type="transmembrane region" description="Helical" evidence="8">
    <location>
        <begin position="1372"/>
        <end position="1389"/>
    </location>
</feature>
<feature type="transmembrane region" description="Helical" evidence="8">
    <location>
        <begin position="1317"/>
        <end position="1335"/>
    </location>
</feature>
<feature type="transmembrane region" description="Helical" evidence="8">
    <location>
        <begin position="1438"/>
        <end position="1463"/>
    </location>
</feature>
<feature type="transmembrane region" description="Helical" evidence="8">
    <location>
        <begin position="560"/>
        <end position="579"/>
    </location>
</feature>
<reference evidence="10 13" key="2">
    <citation type="submission" date="2018-05" db="EMBL/GenBank/DDBJ databases">
        <title>Genome assembly of Plasmodium falciparum NF54 DiCre.</title>
        <authorList>
            <person name="Baumgarten S."/>
            <person name="Treeck M."/>
            <person name="Scherf A."/>
        </authorList>
    </citation>
    <scope>NUCLEOTIDE SEQUENCE [LARGE SCALE GENOMIC DNA]</scope>
    <source>
        <strain evidence="10">NF54</strain>
    </source>
</reference>
<feature type="transmembrane region" description="Helical" evidence="8">
    <location>
        <begin position="525"/>
        <end position="548"/>
    </location>
</feature>
<dbReference type="Gene3D" id="1.20.1640.10">
    <property type="entry name" value="Multidrug efflux transporter AcrB transmembrane domain"/>
    <property type="match status" value="2"/>
</dbReference>
<dbReference type="Pfam" id="PF02460">
    <property type="entry name" value="Patched"/>
    <property type="match status" value="1"/>
</dbReference>
<comment type="similarity">
    <text evidence="2">Belongs to the patched family.</text>
</comment>
<dbReference type="EMBL" id="QFXU01000016">
    <property type="protein sequence ID" value="KAF4328323.1"/>
    <property type="molecule type" value="Genomic_DNA"/>
</dbReference>
<evidence type="ECO:0000256" key="4">
    <source>
        <dbReference type="ARBA" id="ARBA00022989"/>
    </source>
</evidence>
<evidence type="ECO:0000313" key="13">
    <source>
        <dbReference type="Proteomes" id="UP000754359"/>
    </source>
</evidence>
<gene>
    <name evidence="11" type="ORF">CK202_2191</name>
    <name evidence="10" type="ORF">CYL21_3541</name>
</gene>
<dbReference type="InterPro" id="IPR000731">
    <property type="entry name" value="SSD"/>
</dbReference>
<feature type="region of interest" description="Disordered" evidence="7">
    <location>
        <begin position="682"/>
        <end position="704"/>
    </location>
</feature>
<evidence type="ECO:0000256" key="1">
    <source>
        <dbReference type="ARBA" id="ARBA00004141"/>
    </source>
</evidence>